<keyword evidence="5 7" id="KW-0175">Coiled coil</keyword>
<evidence type="ECO:0000256" key="5">
    <source>
        <dbReference type="ARBA" id="ARBA00023054"/>
    </source>
</evidence>
<feature type="coiled-coil region" evidence="7">
    <location>
        <begin position="301"/>
        <end position="338"/>
    </location>
</feature>
<feature type="region of interest" description="Disordered" evidence="8">
    <location>
        <begin position="645"/>
        <end position="699"/>
    </location>
</feature>
<feature type="region of interest" description="Disordered" evidence="8">
    <location>
        <begin position="767"/>
        <end position="862"/>
    </location>
</feature>
<accession>A0A646QDP9</accession>
<feature type="compositionally biased region" description="Low complexity" evidence="8">
    <location>
        <begin position="826"/>
        <end position="850"/>
    </location>
</feature>
<dbReference type="Gene3D" id="2.30.310.10">
    <property type="entry name" value="ibrinogen binding protein from staphylococcus aureus domain"/>
    <property type="match status" value="1"/>
</dbReference>
<evidence type="ECO:0000256" key="1">
    <source>
        <dbReference type="ARBA" id="ARBA00004123"/>
    </source>
</evidence>
<dbReference type="InterPro" id="IPR021846">
    <property type="entry name" value="NFACT-C"/>
</dbReference>
<evidence type="ECO:0000259" key="10">
    <source>
        <dbReference type="Pfam" id="PF11923"/>
    </source>
</evidence>
<evidence type="ECO:0000313" key="11">
    <source>
        <dbReference type="EMBL" id="MUP40766.1"/>
    </source>
</evidence>
<evidence type="ECO:0000256" key="7">
    <source>
        <dbReference type="SAM" id="Coils"/>
    </source>
</evidence>
<feature type="compositionally biased region" description="Acidic residues" evidence="8">
    <location>
        <begin position="649"/>
        <end position="662"/>
    </location>
</feature>
<evidence type="ECO:0000256" key="3">
    <source>
        <dbReference type="ARBA" id="ARBA00008318"/>
    </source>
</evidence>
<feature type="compositionally biased region" description="Basic residues" evidence="8">
    <location>
        <begin position="775"/>
        <end position="786"/>
    </location>
</feature>
<keyword evidence="4" id="KW-0963">Cytoplasm</keyword>
<reference evidence="11" key="1">
    <citation type="submission" date="2018-11" db="EMBL/GenBank/DDBJ databases">
        <title>Venom-gland transcriptomics and venom proteomics of the Florida green centipede (Hemiscolopendra marginata) reveal sex-based variation in a centipede venom.</title>
        <authorList>
            <person name="Nystrom G.S."/>
            <person name="Ward M.J."/>
            <person name="Ellsworth S.A."/>
            <person name="Rokyta D.R."/>
        </authorList>
    </citation>
    <scope>NUCLEOTIDE SEQUENCE</scope>
    <source>
        <tissue evidence="11">Venom gland</tissue>
    </source>
</reference>
<feature type="coiled-coil region" evidence="7">
    <location>
        <begin position="447"/>
        <end position="474"/>
    </location>
</feature>
<evidence type="ECO:0000256" key="6">
    <source>
        <dbReference type="ARBA" id="ARBA00023242"/>
    </source>
</evidence>
<dbReference type="GO" id="GO:1990112">
    <property type="term" value="C:RQC complex"/>
    <property type="evidence" value="ECO:0007669"/>
    <property type="project" value="TreeGrafter"/>
</dbReference>
<evidence type="ECO:0000256" key="8">
    <source>
        <dbReference type="SAM" id="MobiDB-lite"/>
    </source>
</evidence>
<dbReference type="GO" id="GO:1990116">
    <property type="term" value="P:ribosome-associated ubiquitin-dependent protein catabolic process"/>
    <property type="evidence" value="ECO:0007669"/>
    <property type="project" value="TreeGrafter"/>
</dbReference>
<dbReference type="AlphaFoldDB" id="A0A646QDP9"/>
<dbReference type="GO" id="GO:0072344">
    <property type="term" value="P:rescue of stalled ribosome"/>
    <property type="evidence" value="ECO:0007669"/>
    <property type="project" value="TreeGrafter"/>
</dbReference>
<dbReference type="GO" id="GO:0005737">
    <property type="term" value="C:cytoplasm"/>
    <property type="evidence" value="ECO:0007669"/>
    <property type="project" value="UniProtKB-SubCell"/>
</dbReference>
<comment type="subcellular location">
    <subcellularLocation>
        <location evidence="2">Cytoplasm</location>
    </subcellularLocation>
    <subcellularLocation>
        <location evidence="1">Nucleus</location>
    </subcellularLocation>
</comment>
<protein>
    <submittedName>
        <fullName evidence="11">Nuclear export mediator factor NEMF</fullName>
    </submittedName>
</protein>
<sequence>MKTRFSTVDIISIVAELQSLLHMRVVNVYDIDNKTYFFKLSRREEKALLLIESGSRIHKTEFEWPKNVAPSGFTMKLRKHIHNRRLEKITQLGIDRIVDLQFGCNEAAYHVILELYDKGNIVLTDFEYEILNVLRPRTENETTKFVVHEKYPIHKVKQSQPALTAERIREILMEAKQGESIRKILNPHLEFGPALIDHVLLGSNYPVNGKMGKNFALDSEVPRLMLALEEAEHIFKEKLFNEKGYIIKMQEKKTSLKTDNDENIFYAYNEFHPYLFRQHENQCFDEFPSFNKAVDEYFSRIESQKLDMKTIQKEREALKKLENVKKDHQQRLGSLQKIQEEDKHKAELIEMNLDLVQSAILVVQNAIANQLQWKEISNLIQEAAQRGDSVAKIVKALKLEINNITLSLSDPYGNDADSNRPMLIDIDLDLTAYANAKRYYDKKRRALMKEQKTIESSEKAYKSAEKRTKQTLKEAATISTINKLRKSHWFEKFLWFISSENYLVIGGRDQQQNELIVKRYMKMGDIYVHADIHGASSIIIKNSSGEPVPPRTLNEAGTMAVCSSAAWESKVVTSAWWVHRDQVSKTAPTGEYLTTGSFMIRGKKNYLPPCYLIMGFGFLFKLDEESIVNHKDERRVKSLENSSDFSLTIEEENENENEESLVDEGNGSENEELPENLEETSTSEVHIDDDDDDNSTSFPDTAINLEFIQGEKLFIKTQSVGSKLPHDVSSAVRKVTHELLNGVQKKKPCHETPNKKDICKVTESAAAPSAVQMKRGQKYKLKKMKEKYRDQDEEDRQLAMAILQPAGEKKKSKKEEAKYGGKNKGQKNQVIKQSSSNENSTTSRATTTPTLDGPKETNLPSNKIEEEIEILEDEADAKQQAIEDASLLAALTGIPTVDDILLFAVPVCAPYNALLNYKYKVKISPGTTKRGKAAKTALNLFLHDKNISTRERDLLRSVKDQDISRNLPGKVKLSSTFKLKQK</sequence>
<dbReference type="InterPro" id="IPR008532">
    <property type="entry name" value="NFACT_RNA-bd"/>
</dbReference>
<evidence type="ECO:0000256" key="4">
    <source>
        <dbReference type="ARBA" id="ARBA00022490"/>
    </source>
</evidence>
<dbReference type="FunFam" id="2.30.310.10:FF:000001">
    <property type="entry name" value="Nuclear export mediator factor Nemf"/>
    <property type="match status" value="1"/>
</dbReference>
<dbReference type="PANTHER" id="PTHR15239:SF6">
    <property type="entry name" value="RIBOSOME QUALITY CONTROL COMPLEX SUBUNIT NEMF"/>
    <property type="match status" value="1"/>
</dbReference>
<dbReference type="GO" id="GO:0043023">
    <property type="term" value="F:ribosomal large subunit binding"/>
    <property type="evidence" value="ECO:0007669"/>
    <property type="project" value="TreeGrafter"/>
</dbReference>
<dbReference type="Pfam" id="PF05833">
    <property type="entry name" value="NFACT_N"/>
    <property type="match status" value="1"/>
</dbReference>
<dbReference type="NCBIfam" id="NF041120">
    <property type="entry name" value="RqcH_arch"/>
    <property type="match status" value="1"/>
</dbReference>
<evidence type="ECO:0000259" key="9">
    <source>
        <dbReference type="Pfam" id="PF05670"/>
    </source>
</evidence>
<dbReference type="GO" id="GO:0000049">
    <property type="term" value="F:tRNA binding"/>
    <property type="evidence" value="ECO:0007669"/>
    <property type="project" value="TreeGrafter"/>
</dbReference>
<dbReference type="EMBL" id="GHBY01000589">
    <property type="protein sequence ID" value="MUP40766.1"/>
    <property type="molecule type" value="Transcribed_RNA"/>
</dbReference>
<dbReference type="PANTHER" id="PTHR15239">
    <property type="entry name" value="NUCLEAR EXPORT MEDIATOR FACTOR NEMF"/>
    <property type="match status" value="1"/>
</dbReference>
<dbReference type="InterPro" id="IPR051608">
    <property type="entry name" value="RQC_Subunit_NEMF"/>
</dbReference>
<evidence type="ECO:0000256" key="2">
    <source>
        <dbReference type="ARBA" id="ARBA00004496"/>
    </source>
</evidence>
<feature type="compositionally biased region" description="Acidic residues" evidence="8">
    <location>
        <begin position="669"/>
        <end position="678"/>
    </location>
</feature>
<dbReference type="Pfam" id="PF05670">
    <property type="entry name" value="NFACT-R_1"/>
    <property type="match status" value="1"/>
</dbReference>
<keyword evidence="6" id="KW-0539">Nucleus</keyword>
<dbReference type="GO" id="GO:0005634">
    <property type="term" value="C:nucleus"/>
    <property type="evidence" value="ECO:0007669"/>
    <property type="project" value="UniProtKB-SubCell"/>
</dbReference>
<organism evidence="11">
    <name type="scientific">Hemiscolopendra marginata</name>
    <dbReference type="NCBI Taxonomy" id="943146"/>
    <lineage>
        <taxon>Eukaryota</taxon>
        <taxon>Metazoa</taxon>
        <taxon>Ecdysozoa</taxon>
        <taxon>Arthropoda</taxon>
        <taxon>Myriapoda</taxon>
        <taxon>Chilopoda</taxon>
        <taxon>Pleurostigmophora</taxon>
        <taxon>Scolopendromorpha</taxon>
        <taxon>Scolopendridae</taxon>
        <taxon>Hemiscolopendra</taxon>
    </lineage>
</organism>
<feature type="domain" description="NFACT RNA-binding" evidence="9">
    <location>
        <begin position="492"/>
        <end position="602"/>
    </location>
</feature>
<feature type="domain" description="NFACT protein C-terminal" evidence="10">
    <location>
        <begin position="883"/>
        <end position="973"/>
    </location>
</feature>
<dbReference type="Pfam" id="PF11923">
    <property type="entry name" value="NFACT-C"/>
    <property type="match status" value="1"/>
</dbReference>
<name>A0A646QDP9_9MYRI</name>
<feature type="compositionally biased region" description="Basic and acidic residues" evidence="8">
    <location>
        <begin position="807"/>
        <end position="819"/>
    </location>
</feature>
<proteinExistence type="inferred from homology"/>
<comment type="similarity">
    <text evidence="3">Belongs to the NEMF family.</text>
</comment>